<dbReference type="InterPro" id="IPR018517">
    <property type="entry name" value="tRNA_hU_synthase_CS"/>
</dbReference>
<dbReference type="GO" id="GO:0017150">
    <property type="term" value="F:tRNA dihydrouridine synthase activity"/>
    <property type="evidence" value="ECO:0007669"/>
    <property type="project" value="InterPro"/>
</dbReference>
<keyword evidence="3" id="KW-0288">FMN</keyword>
<evidence type="ECO:0000256" key="3">
    <source>
        <dbReference type="ARBA" id="ARBA00022643"/>
    </source>
</evidence>
<name>A0A0F9PCM0_9ZZZZ</name>
<organism evidence="7">
    <name type="scientific">marine sediment metagenome</name>
    <dbReference type="NCBI Taxonomy" id="412755"/>
    <lineage>
        <taxon>unclassified sequences</taxon>
        <taxon>metagenomes</taxon>
        <taxon>ecological metagenomes</taxon>
    </lineage>
</organism>
<keyword evidence="5" id="KW-0560">Oxidoreductase</keyword>
<dbReference type="PANTHER" id="PTHR11082:SF25">
    <property type="entry name" value="DUS-LIKE FMN-BINDING DOMAIN-CONTAINING PROTEIN"/>
    <property type="match status" value="1"/>
</dbReference>
<protein>
    <recommendedName>
        <fullName evidence="6">DUS-like FMN-binding domain-containing protein</fullName>
    </recommendedName>
</protein>
<evidence type="ECO:0000259" key="6">
    <source>
        <dbReference type="Pfam" id="PF01207"/>
    </source>
</evidence>
<comment type="cofactor">
    <cofactor evidence="1">
        <name>FMN</name>
        <dbReference type="ChEBI" id="CHEBI:58210"/>
    </cofactor>
</comment>
<dbReference type="Gene3D" id="3.20.20.70">
    <property type="entry name" value="Aldolase class I"/>
    <property type="match status" value="1"/>
</dbReference>
<sequence>MKLGSLNLENKYILAPMLNVTTAPYRRFCRRFQSIGLVCVPMLYTKRIESNPKSLQKELFKVEEERPISIQLIGSDLEALRESIDCLESYKFDVIDINAGCPSRRAVKAKEGGYLMKDLKTLKLLIKQAVKYSTKPISLKIRTGFEKLVNIKEIANLINNSGIDFLIIHARPVKSKFYEDSLDLDTVKRLKEKVTIPVVGNGDIIDPTTAKYFIDYTNVDALMIGRGSIGNPQVFNQIHDCLTIGKKNLFKNSIDIMRRNIAIYEDCIDQYLDGVSHPLGNEEIKFIELKRNAIWLTKNIENSTTIRRSLSKVKNIKLLQSMLRELTV</sequence>
<dbReference type="AlphaFoldDB" id="A0A0F9PCM0"/>
<dbReference type="InterPro" id="IPR013785">
    <property type="entry name" value="Aldolase_TIM"/>
</dbReference>
<dbReference type="PANTHER" id="PTHR11082">
    <property type="entry name" value="TRNA-DIHYDROURIDINE SYNTHASE"/>
    <property type="match status" value="1"/>
</dbReference>
<keyword evidence="2" id="KW-0285">Flavoprotein</keyword>
<accession>A0A0F9PCM0</accession>
<feature type="domain" description="DUS-like FMN-binding" evidence="6">
    <location>
        <begin position="13"/>
        <end position="315"/>
    </location>
</feature>
<dbReference type="PROSITE" id="PS01136">
    <property type="entry name" value="UPF0034"/>
    <property type="match status" value="1"/>
</dbReference>
<dbReference type="InterPro" id="IPR035587">
    <property type="entry name" value="DUS-like_FMN-bd"/>
</dbReference>
<evidence type="ECO:0000313" key="7">
    <source>
        <dbReference type="EMBL" id="KKN27854.1"/>
    </source>
</evidence>
<evidence type="ECO:0000256" key="4">
    <source>
        <dbReference type="ARBA" id="ARBA00022694"/>
    </source>
</evidence>
<dbReference type="SUPFAM" id="SSF51395">
    <property type="entry name" value="FMN-linked oxidoreductases"/>
    <property type="match status" value="1"/>
</dbReference>
<dbReference type="PIRSF" id="PIRSF006621">
    <property type="entry name" value="Dus"/>
    <property type="match status" value="1"/>
</dbReference>
<reference evidence="7" key="1">
    <citation type="journal article" date="2015" name="Nature">
        <title>Complex archaea that bridge the gap between prokaryotes and eukaryotes.</title>
        <authorList>
            <person name="Spang A."/>
            <person name="Saw J.H."/>
            <person name="Jorgensen S.L."/>
            <person name="Zaremba-Niedzwiedzka K."/>
            <person name="Martijn J."/>
            <person name="Lind A.E."/>
            <person name="van Eijk R."/>
            <person name="Schleper C."/>
            <person name="Guy L."/>
            <person name="Ettema T.J."/>
        </authorList>
    </citation>
    <scope>NUCLEOTIDE SEQUENCE</scope>
</reference>
<keyword evidence="4" id="KW-0819">tRNA processing</keyword>
<proteinExistence type="predicted"/>
<evidence type="ECO:0000256" key="1">
    <source>
        <dbReference type="ARBA" id="ARBA00001917"/>
    </source>
</evidence>
<dbReference type="Pfam" id="PF01207">
    <property type="entry name" value="Dus"/>
    <property type="match status" value="1"/>
</dbReference>
<comment type="caution">
    <text evidence="7">The sequence shown here is derived from an EMBL/GenBank/DDBJ whole genome shotgun (WGS) entry which is preliminary data.</text>
</comment>
<evidence type="ECO:0000256" key="5">
    <source>
        <dbReference type="ARBA" id="ARBA00023002"/>
    </source>
</evidence>
<gene>
    <name evidence="7" type="ORF">LCGC14_0860230</name>
</gene>
<dbReference type="InterPro" id="IPR001269">
    <property type="entry name" value="DUS_fam"/>
</dbReference>
<evidence type="ECO:0000256" key="2">
    <source>
        <dbReference type="ARBA" id="ARBA00022630"/>
    </source>
</evidence>
<dbReference type="EMBL" id="LAZR01002609">
    <property type="protein sequence ID" value="KKN27854.1"/>
    <property type="molecule type" value="Genomic_DNA"/>
</dbReference>
<dbReference type="GO" id="GO:0050660">
    <property type="term" value="F:flavin adenine dinucleotide binding"/>
    <property type="evidence" value="ECO:0007669"/>
    <property type="project" value="InterPro"/>
</dbReference>
<dbReference type="CDD" id="cd02801">
    <property type="entry name" value="DUS_like_FMN"/>
    <property type="match status" value="1"/>
</dbReference>